<dbReference type="GO" id="GO:0004672">
    <property type="term" value="F:protein kinase activity"/>
    <property type="evidence" value="ECO:0007669"/>
    <property type="project" value="InterPro"/>
</dbReference>
<dbReference type="InterPro" id="IPR011009">
    <property type="entry name" value="Kinase-like_dom_sf"/>
</dbReference>
<keyword evidence="3" id="KW-1185">Reference proteome</keyword>
<accession>A0A5C3PKJ4</accession>
<protein>
    <recommendedName>
        <fullName evidence="1">Protein kinase domain-containing protein</fullName>
    </recommendedName>
</protein>
<dbReference type="GO" id="GO:0005524">
    <property type="term" value="F:ATP binding"/>
    <property type="evidence" value="ECO:0007669"/>
    <property type="project" value="InterPro"/>
</dbReference>
<organism evidence="2 3">
    <name type="scientific">Polyporus arcularius HHB13444</name>
    <dbReference type="NCBI Taxonomy" id="1314778"/>
    <lineage>
        <taxon>Eukaryota</taxon>
        <taxon>Fungi</taxon>
        <taxon>Dikarya</taxon>
        <taxon>Basidiomycota</taxon>
        <taxon>Agaricomycotina</taxon>
        <taxon>Agaricomycetes</taxon>
        <taxon>Polyporales</taxon>
        <taxon>Polyporaceae</taxon>
        <taxon>Polyporus</taxon>
    </lineage>
</organism>
<dbReference type="AlphaFoldDB" id="A0A5C3PKJ4"/>
<proteinExistence type="predicted"/>
<gene>
    <name evidence="2" type="ORF">K466DRAFT_574832</name>
</gene>
<dbReference type="Gene3D" id="1.10.510.10">
    <property type="entry name" value="Transferase(Phosphotransferase) domain 1"/>
    <property type="match status" value="1"/>
</dbReference>
<evidence type="ECO:0000259" key="1">
    <source>
        <dbReference type="PROSITE" id="PS50011"/>
    </source>
</evidence>
<feature type="domain" description="Protein kinase" evidence="1">
    <location>
        <begin position="85"/>
        <end position="366"/>
    </location>
</feature>
<evidence type="ECO:0000313" key="2">
    <source>
        <dbReference type="EMBL" id="TFK89439.1"/>
    </source>
</evidence>
<dbReference type="Proteomes" id="UP000308197">
    <property type="component" value="Unassembled WGS sequence"/>
</dbReference>
<sequence length="366" mass="41298">MLTVLRTTGDNQREECLKLPADLFVWRTPENDPTGELEESIWHELRCFFESRGYTYWAVAWHRLHGPPDKKIVCNGFGYASLQRGWKSDTTGVSSYEKLLEYQRVNALCWPARAADGRDVVIRVLAVGSHGRSHVEILKLLSRNHYSVIDRNHAIPVLEILDYQDVTFGIVPKIGFSMFGAYGLWAENSVGDLVDMIMQCIEALDFIHYVGVAHKDAFKDNFLVQFYPESLSHNRIAITRPRVYLNDFETAVYFPPEVPVENRVCVGIPSGGSWRADAKEYGRIKPPELLSDAPYDPFKLDVWQLAISFVDLTTTIPSIDSVMEAMRCPEASSRMSSREALAKLVEAVALLPPQSLLIPPVVAVPK</sequence>
<reference evidence="2 3" key="1">
    <citation type="journal article" date="2019" name="Nat. Ecol. Evol.">
        <title>Megaphylogeny resolves global patterns of mushroom evolution.</title>
        <authorList>
            <person name="Varga T."/>
            <person name="Krizsan K."/>
            <person name="Foldi C."/>
            <person name="Dima B."/>
            <person name="Sanchez-Garcia M."/>
            <person name="Sanchez-Ramirez S."/>
            <person name="Szollosi G.J."/>
            <person name="Szarkandi J.G."/>
            <person name="Papp V."/>
            <person name="Albert L."/>
            <person name="Andreopoulos W."/>
            <person name="Angelini C."/>
            <person name="Antonin V."/>
            <person name="Barry K.W."/>
            <person name="Bougher N.L."/>
            <person name="Buchanan P."/>
            <person name="Buyck B."/>
            <person name="Bense V."/>
            <person name="Catcheside P."/>
            <person name="Chovatia M."/>
            <person name="Cooper J."/>
            <person name="Damon W."/>
            <person name="Desjardin D."/>
            <person name="Finy P."/>
            <person name="Geml J."/>
            <person name="Haridas S."/>
            <person name="Hughes K."/>
            <person name="Justo A."/>
            <person name="Karasinski D."/>
            <person name="Kautmanova I."/>
            <person name="Kiss B."/>
            <person name="Kocsube S."/>
            <person name="Kotiranta H."/>
            <person name="LaButti K.M."/>
            <person name="Lechner B.E."/>
            <person name="Liimatainen K."/>
            <person name="Lipzen A."/>
            <person name="Lukacs Z."/>
            <person name="Mihaltcheva S."/>
            <person name="Morgado L.N."/>
            <person name="Niskanen T."/>
            <person name="Noordeloos M.E."/>
            <person name="Ohm R.A."/>
            <person name="Ortiz-Santana B."/>
            <person name="Ovrebo C."/>
            <person name="Racz N."/>
            <person name="Riley R."/>
            <person name="Savchenko A."/>
            <person name="Shiryaev A."/>
            <person name="Soop K."/>
            <person name="Spirin V."/>
            <person name="Szebenyi C."/>
            <person name="Tomsovsky M."/>
            <person name="Tulloss R.E."/>
            <person name="Uehling J."/>
            <person name="Grigoriev I.V."/>
            <person name="Vagvolgyi C."/>
            <person name="Papp T."/>
            <person name="Martin F.M."/>
            <person name="Miettinen O."/>
            <person name="Hibbett D.S."/>
            <person name="Nagy L.G."/>
        </authorList>
    </citation>
    <scope>NUCLEOTIDE SEQUENCE [LARGE SCALE GENOMIC DNA]</scope>
    <source>
        <strain evidence="2 3">HHB13444</strain>
    </source>
</reference>
<dbReference type="PROSITE" id="PS50011">
    <property type="entry name" value="PROTEIN_KINASE_DOM"/>
    <property type="match status" value="1"/>
</dbReference>
<dbReference type="STRING" id="1314778.A0A5C3PKJ4"/>
<dbReference type="EMBL" id="ML211076">
    <property type="protein sequence ID" value="TFK89439.1"/>
    <property type="molecule type" value="Genomic_DNA"/>
</dbReference>
<dbReference type="InParanoid" id="A0A5C3PKJ4"/>
<dbReference type="InterPro" id="IPR000719">
    <property type="entry name" value="Prot_kinase_dom"/>
</dbReference>
<dbReference type="SUPFAM" id="SSF56112">
    <property type="entry name" value="Protein kinase-like (PK-like)"/>
    <property type="match status" value="1"/>
</dbReference>
<evidence type="ECO:0000313" key="3">
    <source>
        <dbReference type="Proteomes" id="UP000308197"/>
    </source>
</evidence>
<name>A0A5C3PKJ4_9APHY</name>